<proteinExistence type="predicted"/>
<dbReference type="EMBL" id="SNXI01000036">
    <property type="protein sequence ID" value="TDP27001.1"/>
    <property type="molecule type" value="Genomic_DNA"/>
</dbReference>
<sequence length="76" mass="8778">MRQSISQSGLNCIAEELALEIFYLQRHIEDLNTEFCESNSVGSRLRIYEETVFLEKIKERIESRMATKSHLSAQVG</sequence>
<reference evidence="1 2" key="1">
    <citation type="submission" date="2019-03" db="EMBL/GenBank/DDBJ databases">
        <title>Freshwater and sediment microbial communities from various areas in North America, analyzing microbe dynamics in response to fracking.</title>
        <authorList>
            <person name="Lamendella R."/>
        </authorList>
    </citation>
    <scope>NUCLEOTIDE SEQUENCE [LARGE SCALE GENOMIC DNA]</scope>
    <source>
        <strain evidence="1 2">18_TX</strain>
    </source>
</reference>
<organism evidence="1 2">
    <name type="scientific">Idiomarina aquatica</name>
    <dbReference type="NCBI Taxonomy" id="1327752"/>
    <lineage>
        <taxon>Bacteria</taxon>
        <taxon>Pseudomonadati</taxon>
        <taxon>Pseudomonadota</taxon>
        <taxon>Gammaproteobacteria</taxon>
        <taxon>Alteromonadales</taxon>
        <taxon>Idiomarinaceae</taxon>
        <taxon>Idiomarina</taxon>
    </lineage>
</organism>
<dbReference type="Proteomes" id="UP000295531">
    <property type="component" value="Unassembled WGS sequence"/>
</dbReference>
<gene>
    <name evidence="1" type="ORF">DEU29_1365</name>
</gene>
<dbReference type="AlphaFoldDB" id="A0A4R6NW32"/>
<evidence type="ECO:0000313" key="2">
    <source>
        <dbReference type="Proteomes" id="UP000295531"/>
    </source>
</evidence>
<keyword evidence="2" id="KW-1185">Reference proteome</keyword>
<accession>A0A4R6NW32</accession>
<comment type="caution">
    <text evidence="1">The sequence shown here is derived from an EMBL/GenBank/DDBJ whole genome shotgun (WGS) entry which is preliminary data.</text>
</comment>
<name>A0A4R6NW32_9GAMM</name>
<protein>
    <submittedName>
        <fullName evidence="1">Uncharacterized protein</fullName>
    </submittedName>
</protein>
<evidence type="ECO:0000313" key="1">
    <source>
        <dbReference type="EMBL" id="TDP27001.1"/>
    </source>
</evidence>